<evidence type="ECO:0000313" key="3">
    <source>
        <dbReference type="Proteomes" id="UP000694404"/>
    </source>
</evidence>
<evidence type="ECO:0000259" key="1">
    <source>
        <dbReference type="Pfam" id="PF03184"/>
    </source>
</evidence>
<name>A0A8C0ILY5_CHEAB</name>
<protein>
    <recommendedName>
        <fullName evidence="1">DDE-1 domain-containing protein</fullName>
    </recommendedName>
</protein>
<dbReference type="Ensembl" id="ENSCABT00000004865.1">
    <property type="protein sequence ID" value="ENSCABP00000004482.1"/>
    <property type="gene ID" value="ENSCABG00000003367.1"/>
</dbReference>
<dbReference type="GO" id="GO:0003676">
    <property type="term" value="F:nucleic acid binding"/>
    <property type="evidence" value="ECO:0007669"/>
    <property type="project" value="InterPro"/>
</dbReference>
<dbReference type="GeneTree" id="ENSGT00990000209308"/>
<keyword evidence="3" id="KW-1185">Reference proteome</keyword>
<feature type="domain" description="DDE-1" evidence="1">
    <location>
        <begin position="1"/>
        <end position="83"/>
    </location>
</feature>
<reference evidence="2" key="2">
    <citation type="submission" date="2025-09" db="UniProtKB">
        <authorList>
            <consortium name="Ensembl"/>
        </authorList>
    </citation>
    <scope>IDENTIFICATION</scope>
</reference>
<proteinExistence type="predicted"/>
<dbReference type="Pfam" id="PF03184">
    <property type="entry name" value="DDE_1"/>
    <property type="match status" value="1"/>
</dbReference>
<dbReference type="InterPro" id="IPR004875">
    <property type="entry name" value="DDE_SF_endonuclease_dom"/>
</dbReference>
<organism evidence="2 3">
    <name type="scientific">Chelonoidis abingdonii</name>
    <name type="common">Abingdon island giant tortoise</name>
    <name type="synonym">Testudo abingdonii</name>
    <dbReference type="NCBI Taxonomy" id="106734"/>
    <lineage>
        <taxon>Eukaryota</taxon>
        <taxon>Metazoa</taxon>
        <taxon>Chordata</taxon>
        <taxon>Craniata</taxon>
        <taxon>Vertebrata</taxon>
        <taxon>Euteleostomi</taxon>
        <taxon>Archelosauria</taxon>
        <taxon>Testudinata</taxon>
        <taxon>Testudines</taxon>
        <taxon>Cryptodira</taxon>
        <taxon>Durocryptodira</taxon>
        <taxon>Testudinoidea</taxon>
        <taxon>Testudinidae</taxon>
        <taxon>Chelonoidis</taxon>
    </lineage>
</organism>
<dbReference type="OMA" id="YKECKAG"/>
<dbReference type="Proteomes" id="UP000694404">
    <property type="component" value="Unplaced"/>
</dbReference>
<dbReference type="AlphaFoldDB" id="A0A8C0ILY5"/>
<reference evidence="2" key="1">
    <citation type="submission" date="2025-08" db="UniProtKB">
        <authorList>
            <consortium name="Ensembl"/>
        </authorList>
    </citation>
    <scope>IDENTIFICATION</scope>
</reference>
<sequence length="83" mass="9471">MEISFVFLPPNTTSILQPLDQGVIVCFKAMYTRLTFSWICSTMDADPNVNVMKCWKSFNIADSITYIKQAMDPIKPETVNACW</sequence>
<evidence type="ECO:0000313" key="2">
    <source>
        <dbReference type="Ensembl" id="ENSCABP00000004482.1"/>
    </source>
</evidence>
<accession>A0A8C0ILY5</accession>